<proteinExistence type="predicted"/>
<gene>
    <name evidence="1" type="ORF">GCM10010191_17790</name>
</gene>
<organism evidence="1 2">
    <name type="scientific">Actinomadura vinacea</name>
    <dbReference type="NCBI Taxonomy" id="115336"/>
    <lineage>
        <taxon>Bacteria</taxon>
        <taxon>Bacillati</taxon>
        <taxon>Actinomycetota</taxon>
        <taxon>Actinomycetes</taxon>
        <taxon>Streptosporangiales</taxon>
        <taxon>Thermomonosporaceae</taxon>
        <taxon>Actinomadura</taxon>
    </lineage>
</organism>
<keyword evidence="2" id="KW-1185">Reference proteome</keyword>
<dbReference type="EMBL" id="BAAARW010000006">
    <property type="protein sequence ID" value="GAA2409571.1"/>
    <property type="molecule type" value="Genomic_DNA"/>
</dbReference>
<evidence type="ECO:0000313" key="1">
    <source>
        <dbReference type="EMBL" id="GAA2409571.1"/>
    </source>
</evidence>
<evidence type="ECO:0000313" key="2">
    <source>
        <dbReference type="Proteomes" id="UP001501231"/>
    </source>
</evidence>
<dbReference type="Proteomes" id="UP001501231">
    <property type="component" value="Unassembled WGS sequence"/>
</dbReference>
<reference evidence="2" key="1">
    <citation type="journal article" date="2019" name="Int. J. Syst. Evol. Microbiol.">
        <title>The Global Catalogue of Microorganisms (GCM) 10K type strain sequencing project: providing services to taxonomists for standard genome sequencing and annotation.</title>
        <authorList>
            <consortium name="The Broad Institute Genomics Platform"/>
            <consortium name="The Broad Institute Genome Sequencing Center for Infectious Disease"/>
            <person name="Wu L."/>
            <person name="Ma J."/>
        </authorList>
    </citation>
    <scope>NUCLEOTIDE SEQUENCE [LARGE SCALE GENOMIC DNA]</scope>
    <source>
        <strain evidence="2">JCM 3325</strain>
    </source>
</reference>
<accession>A0ABP5VT64</accession>
<comment type="caution">
    <text evidence="1">The sequence shown here is derived from an EMBL/GenBank/DDBJ whole genome shotgun (WGS) entry which is preliminary data.</text>
</comment>
<name>A0ABP5VT64_9ACTN</name>
<protein>
    <submittedName>
        <fullName evidence="1">Uncharacterized protein</fullName>
    </submittedName>
</protein>
<sequence length="823" mass="88577">MIVTISWMNPDDSAQGDLFAEIQAVLARVNAAVDAGKVPEELVGVLVATGECERAEAIADRAGTWRNLITQLWRHGERERARRVLARRAGAYQVQGPRSSLSRLVQDLLSVGAADEARGVVDDRVDELDRWARTEIAAEFVRRGRPGDGLEILDGREDETGEVVLALIEAGRLRDAEETARRIASEDRAPFGRFALAFAEHGRPETAERFALLAAAVPVRDHLSWPELSTCAALTRVGRLATAVTRFDGLSDLRRHANFRPMSDAHGWARVPWGEYSGWALGSPRRYAAAAMAEQAVRAGAEDRLLEEAARRDDDRPADLLRAAVAITHAQAGDDRGARRHLAGVTSVEGRVEGRLALAEALAATSPAVAAEAAVQALELVEQAAATASSDSRQKRYNQPFEWDHIRMRVREEVAVLLARAGRQDEAMRVADGIPTGHLTSASAFRRIAEALGRPVGEPPTSLLASLPGSPKGAEEAVDAVVGGSRRPSDELVDAVLRDREALISLLPSFDALDDRHVALTRVAQTLLEEGDAQAARRVAVHAVSRTPPGPPNMRAVLTGPAAVRLAKDGDLDRAVALAGGRSRVLVDMIVALLDEGSVDAARRVLAEAADGAPVARELAGRLEREGLVEHLPLAGFPAADPREDVGAGERLAAELLSAPDGLDLDTVDRFGERIAGIDRRVLIGRLIRAARYRTAWNVANAPDHGFGWEDHVPSSLRATWRIGVAAAAHERAPALSAWALEIAELTYREARAEDAAVLAEIAAFPGWPADRALALFRTALARTERAECRTHARILAVLEKSIPLLARHDGGRPLRDLIAALA</sequence>